<organism evidence="10 11">
    <name type="scientific">Oceanotoga teriensis</name>
    <dbReference type="NCBI Taxonomy" id="515440"/>
    <lineage>
        <taxon>Bacteria</taxon>
        <taxon>Thermotogati</taxon>
        <taxon>Thermotogota</taxon>
        <taxon>Thermotogae</taxon>
        <taxon>Petrotogales</taxon>
        <taxon>Petrotogaceae</taxon>
        <taxon>Oceanotoga</taxon>
    </lineage>
</organism>
<dbReference type="AlphaFoldDB" id="A0AA45C4S6"/>
<dbReference type="SUPFAM" id="SSF160240">
    <property type="entry name" value="Cation efflux protein cytoplasmic domain-like"/>
    <property type="match status" value="1"/>
</dbReference>
<dbReference type="Pfam" id="PF01545">
    <property type="entry name" value="Cation_efflux"/>
    <property type="match status" value="1"/>
</dbReference>
<evidence type="ECO:0000256" key="2">
    <source>
        <dbReference type="ARBA" id="ARBA00008114"/>
    </source>
</evidence>
<evidence type="ECO:0000256" key="7">
    <source>
        <dbReference type="SAM" id="Phobius"/>
    </source>
</evidence>
<dbReference type="InterPro" id="IPR027470">
    <property type="entry name" value="Cation_efflux_CTD"/>
</dbReference>
<evidence type="ECO:0000313" key="11">
    <source>
        <dbReference type="Proteomes" id="UP000245921"/>
    </source>
</evidence>
<keyword evidence="6 7" id="KW-0472">Membrane</keyword>
<evidence type="ECO:0000259" key="8">
    <source>
        <dbReference type="Pfam" id="PF01545"/>
    </source>
</evidence>
<keyword evidence="3" id="KW-0813">Transport</keyword>
<dbReference type="Gene3D" id="3.30.70.1350">
    <property type="entry name" value="Cation efflux protein, cytoplasmic domain"/>
    <property type="match status" value="1"/>
</dbReference>
<dbReference type="Gene3D" id="1.20.1510.10">
    <property type="entry name" value="Cation efflux protein transmembrane domain"/>
    <property type="match status" value="1"/>
</dbReference>
<protein>
    <submittedName>
        <fullName evidence="10">Cation diffusion facilitator family transporter</fullName>
    </submittedName>
</protein>
<proteinExistence type="inferred from homology"/>
<gene>
    <name evidence="10" type="ORF">C7380_1274</name>
</gene>
<dbReference type="InterPro" id="IPR027469">
    <property type="entry name" value="Cation_efflux_TMD_sf"/>
</dbReference>
<dbReference type="RefSeq" id="WP_109606447.1">
    <property type="nucleotide sequence ID" value="NZ_JAMHJO010000006.1"/>
</dbReference>
<dbReference type="GO" id="GO:0008324">
    <property type="term" value="F:monoatomic cation transmembrane transporter activity"/>
    <property type="evidence" value="ECO:0007669"/>
    <property type="project" value="InterPro"/>
</dbReference>
<evidence type="ECO:0000256" key="5">
    <source>
        <dbReference type="ARBA" id="ARBA00022989"/>
    </source>
</evidence>
<evidence type="ECO:0000313" key="10">
    <source>
        <dbReference type="EMBL" id="PWJ87000.1"/>
    </source>
</evidence>
<keyword evidence="4 7" id="KW-0812">Transmembrane</keyword>
<dbReference type="NCBIfam" id="TIGR01297">
    <property type="entry name" value="CDF"/>
    <property type="match status" value="1"/>
</dbReference>
<dbReference type="GO" id="GO:0016020">
    <property type="term" value="C:membrane"/>
    <property type="evidence" value="ECO:0007669"/>
    <property type="project" value="UniProtKB-SubCell"/>
</dbReference>
<dbReference type="Pfam" id="PF16916">
    <property type="entry name" value="ZT_dimer"/>
    <property type="match status" value="1"/>
</dbReference>
<comment type="subcellular location">
    <subcellularLocation>
        <location evidence="1">Membrane</location>
        <topology evidence="1">Multi-pass membrane protein</topology>
    </subcellularLocation>
</comment>
<evidence type="ECO:0000256" key="3">
    <source>
        <dbReference type="ARBA" id="ARBA00022448"/>
    </source>
</evidence>
<dbReference type="InterPro" id="IPR036837">
    <property type="entry name" value="Cation_efflux_CTD_sf"/>
</dbReference>
<evidence type="ECO:0000256" key="1">
    <source>
        <dbReference type="ARBA" id="ARBA00004141"/>
    </source>
</evidence>
<dbReference type="InterPro" id="IPR058533">
    <property type="entry name" value="Cation_efflux_TM"/>
</dbReference>
<dbReference type="FunFam" id="1.20.1510.10:FF:000006">
    <property type="entry name" value="Divalent cation efflux transporter"/>
    <property type="match status" value="1"/>
</dbReference>
<feature type="transmembrane region" description="Helical" evidence="7">
    <location>
        <begin position="119"/>
        <end position="137"/>
    </location>
</feature>
<dbReference type="EMBL" id="QGGI01000027">
    <property type="protein sequence ID" value="PWJ87000.1"/>
    <property type="molecule type" value="Genomic_DNA"/>
</dbReference>
<feature type="domain" description="Cation efflux protein transmembrane" evidence="8">
    <location>
        <begin position="19"/>
        <end position="213"/>
    </location>
</feature>
<dbReference type="InterPro" id="IPR050291">
    <property type="entry name" value="CDF_Transporter"/>
</dbReference>
<name>A0AA45C4S6_9BACT</name>
<evidence type="ECO:0000259" key="9">
    <source>
        <dbReference type="Pfam" id="PF16916"/>
    </source>
</evidence>
<feature type="transmembrane region" description="Helical" evidence="7">
    <location>
        <begin position="90"/>
        <end position="107"/>
    </location>
</feature>
<keyword evidence="11" id="KW-1185">Reference proteome</keyword>
<evidence type="ECO:0000256" key="6">
    <source>
        <dbReference type="ARBA" id="ARBA00023136"/>
    </source>
</evidence>
<accession>A0AA45C4S6</accession>
<feature type="transmembrane region" description="Helical" evidence="7">
    <location>
        <begin position="164"/>
        <end position="182"/>
    </location>
</feature>
<dbReference type="PANTHER" id="PTHR43840">
    <property type="entry name" value="MITOCHONDRIAL METAL TRANSPORTER 1-RELATED"/>
    <property type="match status" value="1"/>
</dbReference>
<dbReference type="InterPro" id="IPR002524">
    <property type="entry name" value="Cation_efflux"/>
</dbReference>
<evidence type="ECO:0000256" key="4">
    <source>
        <dbReference type="ARBA" id="ARBA00022692"/>
    </source>
</evidence>
<dbReference type="SUPFAM" id="SSF161111">
    <property type="entry name" value="Cation efflux protein transmembrane domain-like"/>
    <property type="match status" value="1"/>
</dbReference>
<reference evidence="10 11" key="1">
    <citation type="submission" date="2018-05" db="EMBL/GenBank/DDBJ databases">
        <title>Genomic Encyclopedia of Type Strains, Phase IV (KMG-IV): sequencing the most valuable type-strain genomes for metagenomic binning, comparative biology and taxonomic classification.</title>
        <authorList>
            <person name="Goeker M."/>
        </authorList>
    </citation>
    <scope>NUCLEOTIDE SEQUENCE [LARGE SCALE GENOMIC DNA]</scope>
    <source>
        <strain evidence="10 11">DSM 24906</strain>
    </source>
</reference>
<dbReference type="Proteomes" id="UP000245921">
    <property type="component" value="Unassembled WGS sequence"/>
</dbReference>
<feature type="domain" description="Cation efflux protein cytoplasmic" evidence="9">
    <location>
        <begin position="221"/>
        <end position="296"/>
    </location>
</feature>
<dbReference type="PANTHER" id="PTHR43840:SF50">
    <property type="entry name" value="MANGANESE EFFLUX SYSTEM PROTEIN MNES"/>
    <property type="match status" value="1"/>
</dbReference>
<keyword evidence="5 7" id="KW-1133">Transmembrane helix</keyword>
<feature type="transmembrane region" description="Helical" evidence="7">
    <location>
        <begin position="20"/>
        <end position="45"/>
    </location>
</feature>
<comment type="caution">
    <text evidence="10">The sequence shown here is derived from an EMBL/GenBank/DDBJ whole genome shotgun (WGS) entry which is preliminary data.</text>
</comment>
<comment type="similarity">
    <text evidence="2">Belongs to the cation diffusion facilitator (CDF) transporter (TC 2.A.4) family.</text>
</comment>
<sequence>MKDFISSEERGELAKKGSYVGIIGNLMLALLKFSIGILSGSLAIIADGIDTSTDIITSFLTLIAAKISNKPADFSHPYGHERAETITTKILSIIVLFAGYQVLVSAIKNLLSGNKTIENPLWVLLVAAISVIIKYLLYNYKLKIGKKINSSSFIADALNMRNDIFTSLAVFIGILIFYFTGIPWIDSVIAIFVSIIIFKVGIEMFIETSDELMDGSKELGDIYKMIINICDEYSEIQNPHKIRVRKSGFVYFLEFHIEVNPNMIIKEANKLTFKLEKEIKEYNPYIKDIIIHVEPFGNIENEEFGLDKDSINKLFNEK</sequence>